<reference evidence="2 3" key="1">
    <citation type="submission" date="2020-08" db="EMBL/GenBank/DDBJ databases">
        <title>Genomic Encyclopedia of Type Strains, Phase IV (KMG-IV): sequencing the most valuable type-strain genomes for metagenomic binning, comparative biology and taxonomic classification.</title>
        <authorList>
            <person name="Goeker M."/>
        </authorList>
    </citation>
    <scope>NUCLEOTIDE SEQUENCE [LARGE SCALE GENOMIC DNA]</scope>
    <source>
        <strain evidence="2 3">DSM 102850</strain>
    </source>
</reference>
<organism evidence="2 3">
    <name type="scientific">Parvularcula dongshanensis</name>
    <dbReference type="NCBI Taxonomy" id="1173995"/>
    <lineage>
        <taxon>Bacteria</taxon>
        <taxon>Pseudomonadati</taxon>
        <taxon>Pseudomonadota</taxon>
        <taxon>Alphaproteobacteria</taxon>
        <taxon>Parvularculales</taxon>
        <taxon>Parvularculaceae</taxon>
        <taxon>Parvularcula</taxon>
    </lineage>
</organism>
<keyword evidence="3" id="KW-1185">Reference proteome</keyword>
<feature type="domain" description="TfoX N-terminal" evidence="1">
    <location>
        <begin position="13"/>
        <end position="96"/>
    </location>
</feature>
<proteinExistence type="predicted"/>
<dbReference type="AlphaFoldDB" id="A0A840I703"/>
<evidence type="ECO:0000313" key="3">
    <source>
        <dbReference type="Proteomes" id="UP000563524"/>
    </source>
</evidence>
<evidence type="ECO:0000259" key="1">
    <source>
        <dbReference type="Pfam" id="PF04993"/>
    </source>
</evidence>
<evidence type="ECO:0000313" key="2">
    <source>
        <dbReference type="EMBL" id="MBB4660041.1"/>
    </source>
</evidence>
<comment type="caution">
    <text evidence="2">The sequence shown here is derived from an EMBL/GenBank/DDBJ whole genome shotgun (WGS) entry which is preliminary data.</text>
</comment>
<protein>
    <submittedName>
        <fullName evidence="2">TfoX/Sxy family transcriptional regulator of competence genes</fullName>
    </submittedName>
</protein>
<sequence>MATQVSTAEYLTDQLSGAGDVAVRKMFGEYGVYCDGKMFALICDDRLYLKPTEAGRAFAPDLTEEPPYPNAKPHLLVPEERWDDADWMAEAARRTLGDLPLPKPRKKKAKT</sequence>
<dbReference type="RefSeq" id="WP_183819243.1">
    <property type="nucleotide sequence ID" value="NZ_JACHOB010000006.1"/>
</dbReference>
<dbReference type="Pfam" id="PF04993">
    <property type="entry name" value="TfoX_N"/>
    <property type="match status" value="1"/>
</dbReference>
<dbReference type="SUPFAM" id="SSF159894">
    <property type="entry name" value="YgaC/TfoX-N like"/>
    <property type="match status" value="1"/>
</dbReference>
<accession>A0A840I703</accession>
<dbReference type="InterPro" id="IPR007076">
    <property type="entry name" value="TfoX_N"/>
</dbReference>
<dbReference type="Proteomes" id="UP000563524">
    <property type="component" value="Unassembled WGS sequence"/>
</dbReference>
<dbReference type="Gene3D" id="3.30.1460.30">
    <property type="entry name" value="YgaC/TfoX-N like chaperone"/>
    <property type="match status" value="1"/>
</dbReference>
<gene>
    <name evidence="2" type="ORF">GGQ59_002585</name>
</gene>
<dbReference type="EMBL" id="JACHOB010000006">
    <property type="protein sequence ID" value="MBB4660041.1"/>
    <property type="molecule type" value="Genomic_DNA"/>
</dbReference>
<name>A0A840I703_9PROT</name>